<dbReference type="EMBL" id="JABXBU010000015">
    <property type="protein sequence ID" value="KAF8786262.1"/>
    <property type="molecule type" value="Genomic_DNA"/>
</dbReference>
<dbReference type="PANTHER" id="PTHR31543:SF0">
    <property type="entry name" value="DYNEIN REGULATORY COMPLEX SUBUNIT 4"/>
    <property type="match status" value="1"/>
</dbReference>
<dbReference type="GO" id="GO:0048870">
    <property type="term" value="P:cell motility"/>
    <property type="evidence" value="ECO:0007669"/>
    <property type="project" value="InterPro"/>
</dbReference>
<dbReference type="OMA" id="THLVHTY"/>
<dbReference type="GO" id="GO:0031267">
    <property type="term" value="F:small GTPase binding"/>
    <property type="evidence" value="ECO:0007669"/>
    <property type="project" value="InterPro"/>
</dbReference>
<dbReference type="GO" id="GO:0005874">
    <property type="term" value="C:microtubule"/>
    <property type="evidence" value="ECO:0007669"/>
    <property type="project" value="UniProtKB-KW"/>
</dbReference>
<evidence type="ECO:0000256" key="8">
    <source>
        <dbReference type="ARBA" id="ARBA00023054"/>
    </source>
</evidence>
<protein>
    <recommendedName>
        <fullName evidence="4">Dynein regulatory complex subunit 4</fullName>
    </recommendedName>
    <alternativeName>
        <fullName evidence="12">Growth arrest-specific protein 8</fullName>
    </alternativeName>
</protein>
<dbReference type="Proteomes" id="UP000807504">
    <property type="component" value="Unassembled WGS sequence"/>
</dbReference>
<evidence type="ECO:0000259" key="14">
    <source>
        <dbReference type="Pfam" id="PF13851"/>
    </source>
</evidence>
<feature type="coiled-coil region" evidence="13">
    <location>
        <begin position="133"/>
        <end position="160"/>
    </location>
</feature>
<dbReference type="InterPro" id="IPR039308">
    <property type="entry name" value="GAS8"/>
</dbReference>
<keyword evidence="8 13" id="KW-0175">Coiled coil</keyword>
<keyword evidence="16" id="KW-1185">Reference proteome</keyword>
<feature type="domain" description="Growth arrest-specific protein 8" evidence="14">
    <location>
        <begin position="227"/>
        <end position="317"/>
    </location>
</feature>
<evidence type="ECO:0000313" key="15">
    <source>
        <dbReference type="EMBL" id="KAF8786262.1"/>
    </source>
</evidence>
<evidence type="ECO:0000313" key="16">
    <source>
        <dbReference type="Proteomes" id="UP000807504"/>
    </source>
</evidence>
<comment type="similarity">
    <text evidence="3">Belongs to the DRC4 family.</text>
</comment>
<dbReference type="AlphaFoldDB" id="A0A8T0F788"/>
<keyword evidence="10" id="KW-0206">Cytoskeleton</keyword>
<dbReference type="OrthoDB" id="275583at2759"/>
<comment type="subcellular location">
    <subcellularLocation>
        <location evidence="1">Cell projection</location>
        <location evidence="1">Cilium</location>
        <location evidence="1">Flagellum</location>
    </subcellularLocation>
    <subcellularLocation>
        <location evidence="2">Cytoplasm</location>
        <location evidence="2">Cytoskeleton</location>
    </subcellularLocation>
</comment>
<organism evidence="15 16">
    <name type="scientific">Argiope bruennichi</name>
    <name type="common">Wasp spider</name>
    <name type="synonym">Aranea bruennichi</name>
    <dbReference type="NCBI Taxonomy" id="94029"/>
    <lineage>
        <taxon>Eukaryota</taxon>
        <taxon>Metazoa</taxon>
        <taxon>Ecdysozoa</taxon>
        <taxon>Arthropoda</taxon>
        <taxon>Chelicerata</taxon>
        <taxon>Arachnida</taxon>
        <taxon>Araneae</taxon>
        <taxon>Araneomorphae</taxon>
        <taxon>Entelegynae</taxon>
        <taxon>Araneoidea</taxon>
        <taxon>Araneidae</taxon>
        <taxon>Argiope</taxon>
    </lineage>
</organism>
<dbReference type="InterPro" id="IPR025593">
    <property type="entry name" value="GAS8_dom"/>
</dbReference>
<dbReference type="GO" id="GO:0005794">
    <property type="term" value="C:Golgi apparatus"/>
    <property type="evidence" value="ECO:0007669"/>
    <property type="project" value="TreeGrafter"/>
</dbReference>
<evidence type="ECO:0000256" key="12">
    <source>
        <dbReference type="ARBA" id="ARBA00031568"/>
    </source>
</evidence>
<dbReference type="GO" id="GO:0008017">
    <property type="term" value="F:microtubule binding"/>
    <property type="evidence" value="ECO:0007669"/>
    <property type="project" value="InterPro"/>
</dbReference>
<sequence length="372" mass="44796">MDSKKKQPAKKMGKKQFKNYTLLNGVPITDMPKEQLENHFLQLQQVVEHEREERNYYQLERDKIQLFWEVTKQQMEEKDALLQLKDSEVDEAALNHLAEIKLFKQKMKHIMFECQQYIDERMKEKTSEKLILEEEHLVEVNHLEDEANKLKDQFFQLQIDNGNAIINQRLKHAEDLCSLHQQYQKETDILKSKEVAEIGAIRHRLERDREKAIQEIQKKKDMHIEHLIQMHEEMFQQMKNYYNDIIKNDILLIKSLKDKIKDLLRKECHYIETIKNLEAKNDVLSSAFNDFLQIKSRHLKKVDSKDVFYFQKKQEEKSQKILHDNLSGKSLTKPQNWKILENDLLYFQQTVDGVPNISSHFVNDHWKRRNSW</sequence>
<evidence type="ECO:0000256" key="13">
    <source>
        <dbReference type="SAM" id="Coils"/>
    </source>
</evidence>
<dbReference type="PANTHER" id="PTHR31543">
    <property type="entry name" value="DYNEIN REGULATORY COMPLEX SUBUNIT 4"/>
    <property type="match status" value="1"/>
</dbReference>
<evidence type="ECO:0000256" key="7">
    <source>
        <dbReference type="ARBA" id="ARBA00022846"/>
    </source>
</evidence>
<evidence type="ECO:0000256" key="5">
    <source>
        <dbReference type="ARBA" id="ARBA00022490"/>
    </source>
</evidence>
<proteinExistence type="inferred from homology"/>
<keyword evidence="9" id="KW-0969">Cilium</keyword>
<accession>A0A8T0F788</accession>
<keyword evidence="5" id="KW-0963">Cytoplasm</keyword>
<dbReference type="GO" id="GO:0031514">
    <property type="term" value="C:motile cilium"/>
    <property type="evidence" value="ECO:0007669"/>
    <property type="project" value="UniProtKB-SubCell"/>
</dbReference>
<reference evidence="15" key="1">
    <citation type="journal article" date="2020" name="bioRxiv">
        <title>Chromosome-level reference genome of the European wasp spider Argiope bruennichi: a resource for studies on range expansion and evolutionary adaptation.</title>
        <authorList>
            <person name="Sheffer M.M."/>
            <person name="Hoppe A."/>
            <person name="Krehenwinkel H."/>
            <person name="Uhl G."/>
            <person name="Kuss A.W."/>
            <person name="Jensen L."/>
            <person name="Jensen C."/>
            <person name="Gillespie R.G."/>
            <person name="Hoff K.J."/>
            <person name="Prost S."/>
        </authorList>
    </citation>
    <scope>NUCLEOTIDE SEQUENCE</scope>
</reference>
<keyword evidence="7" id="KW-0282">Flagellum</keyword>
<evidence type="ECO:0000256" key="10">
    <source>
        <dbReference type="ARBA" id="ARBA00023212"/>
    </source>
</evidence>
<evidence type="ECO:0000256" key="1">
    <source>
        <dbReference type="ARBA" id="ARBA00004230"/>
    </source>
</evidence>
<reference evidence="15" key="2">
    <citation type="submission" date="2020-06" db="EMBL/GenBank/DDBJ databases">
        <authorList>
            <person name="Sheffer M."/>
        </authorList>
    </citation>
    <scope>NUCLEOTIDE SEQUENCE</scope>
</reference>
<evidence type="ECO:0000256" key="9">
    <source>
        <dbReference type="ARBA" id="ARBA00023069"/>
    </source>
</evidence>
<evidence type="ECO:0000256" key="11">
    <source>
        <dbReference type="ARBA" id="ARBA00023273"/>
    </source>
</evidence>
<evidence type="ECO:0000256" key="6">
    <source>
        <dbReference type="ARBA" id="ARBA00022701"/>
    </source>
</evidence>
<dbReference type="Pfam" id="PF13851">
    <property type="entry name" value="GAS"/>
    <property type="match status" value="1"/>
</dbReference>
<evidence type="ECO:0000256" key="3">
    <source>
        <dbReference type="ARBA" id="ARBA00009859"/>
    </source>
</evidence>
<evidence type="ECO:0000256" key="2">
    <source>
        <dbReference type="ARBA" id="ARBA00004245"/>
    </source>
</evidence>
<evidence type="ECO:0000256" key="4">
    <source>
        <dbReference type="ARBA" id="ARBA00021301"/>
    </source>
</evidence>
<name>A0A8T0F788_ARGBR</name>
<comment type="caution">
    <text evidence="15">The sequence shown here is derived from an EMBL/GenBank/DDBJ whole genome shotgun (WGS) entry which is preliminary data.</text>
</comment>
<keyword evidence="6" id="KW-0493">Microtubule</keyword>
<gene>
    <name evidence="15" type="ORF">HNY73_007998</name>
</gene>
<keyword evidence="11" id="KW-0966">Cell projection</keyword>